<keyword evidence="1" id="KW-0863">Zinc-finger</keyword>
<evidence type="ECO:0000256" key="1">
    <source>
        <dbReference type="PROSITE-ProRule" id="PRU00042"/>
    </source>
</evidence>
<keyword evidence="5" id="KW-1185">Reference proteome</keyword>
<feature type="compositionally biased region" description="Low complexity" evidence="2">
    <location>
        <begin position="385"/>
        <end position="402"/>
    </location>
</feature>
<feature type="compositionally biased region" description="Pro residues" evidence="2">
    <location>
        <begin position="60"/>
        <end position="69"/>
    </location>
</feature>
<accession>A0A4Y9Y4L5</accession>
<feature type="region of interest" description="Disordered" evidence="2">
    <location>
        <begin position="334"/>
        <end position="440"/>
    </location>
</feature>
<feature type="compositionally biased region" description="Low complexity" evidence="2">
    <location>
        <begin position="410"/>
        <end position="427"/>
    </location>
</feature>
<comment type="caution">
    <text evidence="4">The sequence shown here is derived from an EMBL/GenBank/DDBJ whole genome shotgun (WGS) entry which is preliminary data.</text>
</comment>
<dbReference type="InterPro" id="IPR013087">
    <property type="entry name" value="Znf_C2H2_type"/>
</dbReference>
<keyword evidence="1" id="KW-0862">Zinc</keyword>
<evidence type="ECO:0000313" key="5">
    <source>
        <dbReference type="Proteomes" id="UP000298327"/>
    </source>
</evidence>
<dbReference type="PROSITE" id="PS50157">
    <property type="entry name" value="ZINC_FINGER_C2H2_2"/>
    <property type="match status" value="1"/>
</dbReference>
<evidence type="ECO:0000256" key="2">
    <source>
        <dbReference type="SAM" id="MobiDB-lite"/>
    </source>
</evidence>
<dbReference type="EMBL" id="SEOQ01000778">
    <property type="protein sequence ID" value="TFY57062.1"/>
    <property type="molecule type" value="Genomic_DNA"/>
</dbReference>
<name>A0A4Y9Y4L5_9AGAM</name>
<keyword evidence="1" id="KW-0479">Metal-binding</keyword>
<dbReference type="GO" id="GO:0008270">
    <property type="term" value="F:zinc ion binding"/>
    <property type="evidence" value="ECO:0007669"/>
    <property type="project" value="UniProtKB-KW"/>
</dbReference>
<feature type="compositionally biased region" description="Low complexity" evidence="2">
    <location>
        <begin position="342"/>
        <end position="370"/>
    </location>
</feature>
<feature type="region of interest" description="Disordered" evidence="2">
    <location>
        <begin position="194"/>
        <end position="217"/>
    </location>
</feature>
<dbReference type="Proteomes" id="UP000298327">
    <property type="component" value="Unassembled WGS sequence"/>
</dbReference>
<evidence type="ECO:0000313" key="4">
    <source>
        <dbReference type="EMBL" id="TFY57062.1"/>
    </source>
</evidence>
<organism evidence="4 5">
    <name type="scientific">Dentipellis fragilis</name>
    <dbReference type="NCBI Taxonomy" id="205917"/>
    <lineage>
        <taxon>Eukaryota</taxon>
        <taxon>Fungi</taxon>
        <taxon>Dikarya</taxon>
        <taxon>Basidiomycota</taxon>
        <taxon>Agaricomycotina</taxon>
        <taxon>Agaricomycetes</taxon>
        <taxon>Russulales</taxon>
        <taxon>Hericiaceae</taxon>
        <taxon>Dentipellis</taxon>
    </lineage>
</organism>
<dbReference type="OrthoDB" id="2801792at2759"/>
<evidence type="ECO:0000259" key="3">
    <source>
        <dbReference type="PROSITE" id="PS50157"/>
    </source>
</evidence>
<feature type="region of interest" description="Disordered" evidence="2">
    <location>
        <begin position="26"/>
        <end position="69"/>
    </location>
</feature>
<sequence length="467" mass="50928">MISNNPPPLSFEAIFEHVQFPTQFEETVPDPQPFFMHPASLSRPAASDDLERPHKRPRFNTPPLPPPSQPTISSWFLDEDSFGLLPPTPNLDDATIPSNSRDWNNHDVLAPQPPFPGQAVYPPMPPSAPRLLRPIQTAPNVFFPPHGAYYGGPHPAFSQVGLAGPVLSQAGTYGVQGNEGVIVDPVEVGFSAAQKGKGKAKMSRKRKRQHMTKAEKDEIRQKVLDTIRQPYDGNSHKITLKCCQDAKPENLENHYVSQEHLDCLPKSLQDHVKARLSVCCPTCGDSFARVDSLKRHLNIKRGSLDAVPRGTGSKLEDCIASWNRLPLDERKKLMQQWHQKASKASAKAASRASSARASSSSLSPVTDSPPSDFPVEGRPDERPGTSSSTATSSSSRTTSTRTMLSEGRASSSTSPSLLSSPSCSAATDPLPVLPEPADAAPQALLDLEEDINYELDRLESSRIQDSF</sequence>
<feature type="compositionally biased region" description="Basic residues" evidence="2">
    <location>
        <begin position="196"/>
        <end position="211"/>
    </location>
</feature>
<dbReference type="AlphaFoldDB" id="A0A4Y9Y4L5"/>
<protein>
    <recommendedName>
        <fullName evidence="3">C2H2-type domain-containing protein</fullName>
    </recommendedName>
</protein>
<proteinExistence type="predicted"/>
<feature type="domain" description="C2H2-type" evidence="3">
    <location>
        <begin position="278"/>
        <end position="305"/>
    </location>
</feature>
<reference evidence="4 5" key="1">
    <citation type="submission" date="2019-02" db="EMBL/GenBank/DDBJ databases">
        <title>Genome sequencing of the rare red list fungi Dentipellis fragilis.</title>
        <authorList>
            <person name="Buettner E."/>
            <person name="Kellner H."/>
        </authorList>
    </citation>
    <scope>NUCLEOTIDE SEQUENCE [LARGE SCALE GENOMIC DNA]</scope>
    <source>
        <strain evidence="4 5">DSM 105465</strain>
    </source>
</reference>
<gene>
    <name evidence="4" type="ORF">EVG20_g8690</name>
</gene>